<name>A0A2D0PKB9_ICTPU</name>
<dbReference type="OrthoDB" id="5845060at2759"/>
<reference evidence="6" key="1">
    <citation type="journal article" date="2016" name="Nat. Commun.">
        <title>The channel catfish genome sequence provides insights into the evolution of scale formation in teleosts.</title>
        <authorList>
            <person name="Liu Z."/>
            <person name="Liu S."/>
            <person name="Yao J."/>
            <person name="Bao L."/>
            <person name="Zhang J."/>
            <person name="Li Y."/>
            <person name="Jiang C."/>
            <person name="Sun L."/>
            <person name="Wang R."/>
            <person name="Zhang Y."/>
            <person name="Zhou T."/>
            <person name="Zeng Q."/>
            <person name="Fu Q."/>
            <person name="Gao S."/>
            <person name="Li N."/>
            <person name="Koren S."/>
            <person name="Jiang Y."/>
            <person name="Zimin A."/>
            <person name="Xu P."/>
            <person name="Phillippy A.M."/>
            <person name="Geng X."/>
            <person name="Song L."/>
            <person name="Sun F."/>
            <person name="Li C."/>
            <person name="Wang X."/>
            <person name="Chen A."/>
            <person name="Jin Y."/>
            <person name="Yuan Z."/>
            <person name="Yang Y."/>
            <person name="Tan S."/>
            <person name="Peatman E."/>
            <person name="Lu J."/>
            <person name="Qin Z."/>
            <person name="Dunham R."/>
            <person name="Li Z."/>
            <person name="Sonstegard T."/>
            <person name="Feng J."/>
            <person name="Danzmann R.G."/>
            <person name="Schroeder S."/>
            <person name="Scheffler B."/>
            <person name="Duke M.V."/>
            <person name="Ballard L."/>
            <person name="Kucuktas H."/>
            <person name="Kaltenboeck L."/>
            <person name="Liu H."/>
            <person name="Armbruster J."/>
            <person name="Xie Y."/>
            <person name="Kirby M.L."/>
            <person name="Tian Y."/>
            <person name="Flanagan M.E."/>
            <person name="Mu W."/>
            <person name="Waldbieser G.C."/>
        </authorList>
    </citation>
    <scope>NUCLEOTIDE SEQUENCE [LARGE SCALE GENOMIC DNA]</scope>
    <source>
        <strain evidence="6">SDA103</strain>
    </source>
</reference>
<feature type="transmembrane region" description="Helical" evidence="5">
    <location>
        <begin position="40"/>
        <end position="67"/>
    </location>
</feature>
<proteinExistence type="predicted"/>
<dbReference type="InterPro" id="IPR018499">
    <property type="entry name" value="Tetraspanin/Peripherin"/>
</dbReference>
<dbReference type="Proteomes" id="UP000221080">
    <property type="component" value="Chromosome 21"/>
</dbReference>
<feature type="transmembrane region" description="Helical" evidence="5">
    <location>
        <begin position="74"/>
        <end position="101"/>
    </location>
</feature>
<evidence type="ECO:0000256" key="5">
    <source>
        <dbReference type="SAM" id="Phobius"/>
    </source>
</evidence>
<dbReference type="STRING" id="7998.ENSIPUP00000001398"/>
<dbReference type="PRINTS" id="PR00259">
    <property type="entry name" value="TMFOUR"/>
</dbReference>
<dbReference type="KEGG" id="ipu:108255187"/>
<keyword evidence="4 5" id="KW-0472">Membrane</keyword>
<evidence type="ECO:0000256" key="3">
    <source>
        <dbReference type="ARBA" id="ARBA00022989"/>
    </source>
</evidence>
<evidence type="ECO:0000313" key="6">
    <source>
        <dbReference type="Proteomes" id="UP000221080"/>
    </source>
</evidence>
<gene>
    <name evidence="7" type="primary">LOC108255187</name>
</gene>
<comment type="subcellular location">
    <subcellularLocation>
        <location evidence="1">Membrane</location>
        <topology evidence="1">Multi-pass membrane protein</topology>
    </subcellularLocation>
</comment>
<keyword evidence="6" id="KW-1185">Reference proteome</keyword>
<sequence length="213" mass="23534">MMLKVGFLCAKNTLCAVNAVYLVVGVSLMAVAGYGKSFGIVWSLSIISVVMVVGVFLIFISMLGIFGTLRQNQIVLFTYILAMMLVFFFQFTVSCSCLALGREKQEKLLSVSWEMMSDETRRSLEQQLDCCGLMNSAEKLHVFRTDVKVCTAVCKTTAHCFTCGDLMLHHAAETLRVLGGVGLFCSFSQLVTVWLAVQYRNQKNPQISSTTSS</sequence>
<dbReference type="GeneID" id="108255187"/>
<evidence type="ECO:0000256" key="4">
    <source>
        <dbReference type="ARBA" id="ARBA00023136"/>
    </source>
</evidence>
<accession>A0A2D0PKB9</accession>
<evidence type="ECO:0000256" key="2">
    <source>
        <dbReference type="ARBA" id="ARBA00022692"/>
    </source>
</evidence>
<feature type="transmembrane region" description="Helical" evidence="5">
    <location>
        <begin position="177"/>
        <end position="197"/>
    </location>
</feature>
<dbReference type="OMA" id="WEMMSDE"/>
<evidence type="ECO:0000313" key="7">
    <source>
        <dbReference type="RefSeq" id="XP_017306439.1"/>
    </source>
</evidence>
<dbReference type="GO" id="GO:0016020">
    <property type="term" value="C:membrane"/>
    <property type="evidence" value="ECO:0007669"/>
    <property type="project" value="UniProtKB-SubCell"/>
</dbReference>
<evidence type="ECO:0000256" key="1">
    <source>
        <dbReference type="ARBA" id="ARBA00004141"/>
    </source>
</evidence>
<reference evidence="7" key="2">
    <citation type="submission" date="2025-08" db="UniProtKB">
        <authorList>
            <consortium name="RefSeq"/>
        </authorList>
    </citation>
    <scope>IDENTIFICATION</scope>
    <source>
        <tissue evidence="7">Blood</tissue>
    </source>
</reference>
<keyword evidence="3 5" id="KW-1133">Transmembrane helix</keyword>
<dbReference type="AlphaFoldDB" id="A0A2D0PKB9"/>
<dbReference type="Pfam" id="PF00335">
    <property type="entry name" value="Tetraspanin"/>
    <property type="match status" value="1"/>
</dbReference>
<keyword evidence="2 5" id="KW-0812">Transmembrane</keyword>
<organism evidence="6 7">
    <name type="scientific">Ictalurus punctatus</name>
    <name type="common">Channel catfish</name>
    <name type="synonym">Silurus punctatus</name>
    <dbReference type="NCBI Taxonomy" id="7998"/>
    <lineage>
        <taxon>Eukaryota</taxon>
        <taxon>Metazoa</taxon>
        <taxon>Chordata</taxon>
        <taxon>Craniata</taxon>
        <taxon>Vertebrata</taxon>
        <taxon>Euteleostomi</taxon>
        <taxon>Actinopterygii</taxon>
        <taxon>Neopterygii</taxon>
        <taxon>Teleostei</taxon>
        <taxon>Ostariophysi</taxon>
        <taxon>Siluriformes</taxon>
        <taxon>Ictaluridae</taxon>
        <taxon>Ictalurus</taxon>
    </lineage>
</organism>
<dbReference type="RefSeq" id="XP_017306439.1">
    <property type="nucleotide sequence ID" value="XM_017450950.3"/>
</dbReference>
<protein>
    <submittedName>
        <fullName evidence="7">Tetraspanin-31-B isoform X1</fullName>
    </submittedName>
</protein>
<feature type="transmembrane region" description="Helical" evidence="5">
    <location>
        <begin position="12"/>
        <end position="34"/>
    </location>
</feature>